<reference evidence="6 7" key="1">
    <citation type="submission" date="2023-09" db="EMBL/GenBank/DDBJ databases">
        <authorList>
            <person name="Rey-Velasco X."/>
        </authorList>
    </citation>
    <scope>NUCLEOTIDE SEQUENCE [LARGE SCALE GENOMIC DNA]</scope>
    <source>
        <strain evidence="6 7">F158</strain>
    </source>
</reference>
<dbReference type="PANTHER" id="PTHR11086:SF18">
    <property type="entry name" value="DEOXYCYTIDYLATE DEAMINASE"/>
    <property type="match status" value="1"/>
</dbReference>
<evidence type="ECO:0000313" key="7">
    <source>
        <dbReference type="Proteomes" id="UP001265259"/>
    </source>
</evidence>
<dbReference type="PIRSF" id="PIRSF006019">
    <property type="entry name" value="dCMP_deaminase"/>
    <property type="match status" value="1"/>
</dbReference>
<gene>
    <name evidence="6" type="ORF">RM543_10490</name>
</gene>
<keyword evidence="4" id="KW-0862">Zinc</keyword>
<dbReference type="EMBL" id="JAVRHL010000002">
    <property type="protein sequence ID" value="MDT0683115.1"/>
    <property type="molecule type" value="Genomic_DNA"/>
</dbReference>
<protein>
    <submittedName>
        <fullName evidence="6">Deaminase</fullName>
    </submittedName>
</protein>
<dbReference type="PROSITE" id="PS00903">
    <property type="entry name" value="CYT_DCMP_DEAMINASES_1"/>
    <property type="match status" value="1"/>
</dbReference>
<dbReference type="PANTHER" id="PTHR11086">
    <property type="entry name" value="DEOXYCYTIDYLATE DEAMINASE-RELATED"/>
    <property type="match status" value="1"/>
</dbReference>
<dbReference type="Gene3D" id="3.40.140.10">
    <property type="entry name" value="Cytidine Deaminase, domain 2"/>
    <property type="match status" value="1"/>
</dbReference>
<evidence type="ECO:0000313" key="6">
    <source>
        <dbReference type="EMBL" id="MDT0683115.1"/>
    </source>
</evidence>
<dbReference type="InterPro" id="IPR015517">
    <property type="entry name" value="dCMP_deaminase-rel"/>
</dbReference>
<dbReference type="Proteomes" id="UP001265259">
    <property type="component" value="Unassembled WGS sequence"/>
</dbReference>
<evidence type="ECO:0000256" key="4">
    <source>
        <dbReference type="ARBA" id="ARBA00022833"/>
    </source>
</evidence>
<dbReference type="InterPro" id="IPR016473">
    <property type="entry name" value="dCMP_deaminase"/>
</dbReference>
<dbReference type="Pfam" id="PF00383">
    <property type="entry name" value="dCMP_cyt_deam_1"/>
    <property type="match status" value="1"/>
</dbReference>
<evidence type="ECO:0000256" key="3">
    <source>
        <dbReference type="ARBA" id="ARBA00022801"/>
    </source>
</evidence>
<name>A0ABU3DHE8_9RHOB</name>
<keyword evidence="7" id="KW-1185">Reference proteome</keyword>
<dbReference type="InterPro" id="IPR002125">
    <property type="entry name" value="CMP_dCMP_dom"/>
</dbReference>
<dbReference type="InterPro" id="IPR016192">
    <property type="entry name" value="APOBEC/CMP_deaminase_Zn-bd"/>
</dbReference>
<evidence type="ECO:0000259" key="5">
    <source>
        <dbReference type="PROSITE" id="PS51747"/>
    </source>
</evidence>
<dbReference type="RefSeq" id="WP_311691283.1">
    <property type="nucleotide sequence ID" value="NZ_JAVRHL010000002.1"/>
</dbReference>
<proteinExistence type="inferred from homology"/>
<dbReference type="PROSITE" id="PS51747">
    <property type="entry name" value="CYT_DCMP_DEAMINASES_2"/>
    <property type="match status" value="1"/>
</dbReference>
<sequence length="151" mass="16672">MQTDSDYLRRSVELHQRSHDPHRQVGALIVDSAGNIVSEGVNAPPDRFNFSKADTFRAIVLDPEWKYFMLEHAERNAINAAFSKGMSLSGSTMYASLYPCADCARAIVAAGISRLVVPDIGGDADRDTKWKAHYHYASKVFALGGVKVEVR</sequence>
<keyword evidence="3" id="KW-0378">Hydrolase</keyword>
<dbReference type="InterPro" id="IPR016193">
    <property type="entry name" value="Cytidine_deaminase-like"/>
</dbReference>
<feature type="domain" description="CMP/dCMP-type deaminase" evidence="5">
    <location>
        <begin position="2"/>
        <end position="141"/>
    </location>
</feature>
<keyword evidence="2" id="KW-0479">Metal-binding</keyword>
<accession>A0ABU3DHE8</accession>
<organism evidence="6 7">
    <name type="scientific">Tropicimonas omnivorans</name>
    <dbReference type="NCBI Taxonomy" id="3075590"/>
    <lineage>
        <taxon>Bacteria</taxon>
        <taxon>Pseudomonadati</taxon>
        <taxon>Pseudomonadota</taxon>
        <taxon>Alphaproteobacteria</taxon>
        <taxon>Rhodobacterales</taxon>
        <taxon>Roseobacteraceae</taxon>
        <taxon>Tropicimonas</taxon>
    </lineage>
</organism>
<dbReference type="SUPFAM" id="SSF53927">
    <property type="entry name" value="Cytidine deaminase-like"/>
    <property type="match status" value="1"/>
</dbReference>
<comment type="similarity">
    <text evidence="1">Belongs to the cytidine and deoxycytidylate deaminase family.</text>
</comment>
<evidence type="ECO:0000256" key="2">
    <source>
        <dbReference type="ARBA" id="ARBA00022723"/>
    </source>
</evidence>
<comment type="caution">
    <text evidence="6">The sequence shown here is derived from an EMBL/GenBank/DDBJ whole genome shotgun (WGS) entry which is preliminary data.</text>
</comment>
<evidence type="ECO:0000256" key="1">
    <source>
        <dbReference type="ARBA" id="ARBA00006576"/>
    </source>
</evidence>